<dbReference type="PANTHER" id="PTHR44259:SF15">
    <property type="entry name" value="F-BOX PROTEIN KIB2-RELATED"/>
    <property type="match status" value="1"/>
</dbReference>
<dbReference type="AlphaFoldDB" id="A0A5C7IE35"/>
<dbReference type="OrthoDB" id="642536at2759"/>
<dbReference type="EMBL" id="VAHF01000003">
    <property type="protein sequence ID" value="TXG67550.1"/>
    <property type="molecule type" value="Genomic_DNA"/>
</dbReference>
<organism evidence="3 4">
    <name type="scientific">Acer yangbiense</name>
    <dbReference type="NCBI Taxonomy" id="1000413"/>
    <lineage>
        <taxon>Eukaryota</taxon>
        <taxon>Viridiplantae</taxon>
        <taxon>Streptophyta</taxon>
        <taxon>Embryophyta</taxon>
        <taxon>Tracheophyta</taxon>
        <taxon>Spermatophyta</taxon>
        <taxon>Magnoliopsida</taxon>
        <taxon>eudicotyledons</taxon>
        <taxon>Gunneridae</taxon>
        <taxon>Pentapetalae</taxon>
        <taxon>rosids</taxon>
        <taxon>malvids</taxon>
        <taxon>Sapindales</taxon>
        <taxon>Sapindaceae</taxon>
        <taxon>Hippocastanoideae</taxon>
        <taxon>Acereae</taxon>
        <taxon>Acer</taxon>
    </lineage>
</organism>
<dbReference type="Pfam" id="PF03478">
    <property type="entry name" value="Beta-prop_KIB1-4"/>
    <property type="match status" value="1"/>
</dbReference>
<proteinExistence type="predicted"/>
<keyword evidence="4" id="KW-1185">Reference proteome</keyword>
<evidence type="ECO:0000313" key="3">
    <source>
        <dbReference type="EMBL" id="TXG67550.1"/>
    </source>
</evidence>
<feature type="compositionally biased region" description="Basic residues" evidence="1">
    <location>
        <begin position="10"/>
        <end position="22"/>
    </location>
</feature>
<evidence type="ECO:0000313" key="4">
    <source>
        <dbReference type="Proteomes" id="UP000323000"/>
    </source>
</evidence>
<evidence type="ECO:0000259" key="2">
    <source>
        <dbReference type="Pfam" id="PF03478"/>
    </source>
</evidence>
<dbReference type="Proteomes" id="UP000323000">
    <property type="component" value="Chromosome 3"/>
</dbReference>
<reference evidence="4" key="1">
    <citation type="journal article" date="2019" name="Gigascience">
        <title>De novo genome assembly of the endangered Acer yangbiense, a plant species with extremely small populations endemic to Yunnan Province, China.</title>
        <authorList>
            <person name="Yang J."/>
            <person name="Wariss H.M."/>
            <person name="Tao L."/>
            <person name="Zhang R."/>
            <person name="Yun Q."/>
            <person name="Hollingsworth P."/>
            <person name="Dao Z."/>
            <person name="Luo G."/>
            <person name="Guo H."/>
            <person name="Ma Y."/>
            <person name="Sun W."/>
        </authorList>
    </citation>
    <scope>NUCLEOTIDE SEQUENCE [LARGE SCALE GENOMIC DNA]</scope>
    <source>
        <strain evidence="4">cv. Malutang</strain>
    </source>
</reference>
<name>A0A5C7IE35_9ROSI</name>
<feature type="region of interest" description="Disordered" evidence="1">
    <location>
        <begin position="1"/>
        <end position="33"/>
    </location>
</feature>
<sequence>MTDQEEQPSAKRRQRPSAKRKRIDTTVSPSNCSFENEKHQQRAFWSDPPKELLRPIFHKLQESDIIRCAEACVSWESEGEFYAIDISNCLFHLNCNLHHEAKRLNLRNLIIGMSNSKYLVELNSDLLLVVRLMNERFAQKDSLYRSNYVDHFKVYKFDWVKKKWILVTRIGNYAILLGKHSSISIPDKLSRYFKENCIYFIDDSSSNFPYECEFSNRETGLYDMSTDRIKLLYQSSPIWTNQLQWFRPRE</sequence>
<accession>A0A5C7IE35</accession>
<dbReference type="InterPro" id="IPR050942">
    <property type="entry name" value="F-box_BR-signaling"/>
</dbReference>
<dbReference type="InterPro" id="IPR005174">
    <property type="entry name" value="KIB1-4_b-propeller"/>
</dbReference>
<dbReference type="PANTHER" id="PTHR44259">
    <property type="entry name" value="OS07G0183000 PROTEIN-RELATED"/>
    <property type="match status" value="1"/>
</dbReference>
<comment type="caution">
    <text evidence="3">The sequence shown here is derived from an EMBL/GenBank/DDBJ whole genome shotgun (WGS) entry which is preliminary data.</text>
</comment>
<protein>
    <recommendedName>
        <fullName evidence="2">KIB1-4 beta-propeller domain-containing protein</fullName>
    </recommendedName>
</protein>
<evidence type="ECO:0000256" key="1">
    <source>
        <dbReference type="SAM" id="MobiDB-lite"/>
    </source>
</evidence>
<feature type="domain" description="KIB1-4 beta-propeller" evidence="2">
    <location>
        <begin position="71"/>
        <end position="223"/>
    </location>
</feature>
<gene>
    <name evidence="3" type="ORF">EZV62_008825</name>
</gene>